<feature type="compositionally biased region" description="Polar residues" evidence="1">
    <location>
        <begin position="73"/>
        <end position="96"/>
    </location>
</feature>
<gene>
    <name evidence="2" type="primary">Contig16323.g17385</name>
    <name evidence="2" type="ORF">STYLEM_12806</name>
</gene>
<accession>A0A078AR86</accession>
<dbReference type="EMBL" id="CCKQ01012147">
    <property type="protein sequence ID" value="CDW83757.1"/>
    <property type="molecule type" value="Genomic_DNA"/>
</dbReference>
<dbReference type="InParanoid" id="A0A078AR86"/>
<dbReference type="Proteomes" id="UP000039865">
    <property type="component" value="Unassembled WGS sequence"/>
</dbReference>
<feature type="compositionally biased region" description="Polar residues" evidence="1">
    <location>
        <begin position="382"/>
        <end position="391"/>
    </location>
</feature>
<evidence type="ECO:0000256" key="1">
    <source>
        <dbReference type="SAM" id="MobiDB-lite"/>
    </source>
</evidence>
<evidence type="ECO:0000313" key="2">
    <source>
        <dbReference type="EMBL" id="CDW83757.1"/>
    </source>
</evidence>
<feature type="region of interest" description="Disordered" evidence="1">
    <location>
        <begin position="354"/>
        <end position="391"/>
    </location>
</feature>
<proteinExistence type="predicted"/>
<feature type="region of interest" description="Disordered" evidence="1">
    <location>
        <begin position="520"/>
        <end position="541"/>
    </location>
</feature>
<protein>
    <submittedName>
        <fullName evidence="2">Uncharacterized protein</fullName>
    </submittedName>
</protein>
<feature type="region of interest" description="Disordered" evidence="1">
    <location>
        <begin position="40"/>
        <end position="103"/>
    </location>
</feature>
<feature type="compositionally biased region" description="Basic residues" evidence="1">
    <location>
        <begin position="41"/>
        <end position="57"/>
    </location>
</feature>
<sequence length="798" mass="94512">MPKEIVTEINNRINDNINVNINNKSQELFLLQPGKNSKSLFKPRKLSSNFKRQRRNLKQTQSSESYAEEFSNIGGNNPINQNEENGDSSNQHQQIQRPRISVTEMKLSNPGARVSRIDKISEVLQQQKIQTYNEWKECTKDIYKYVIQRTEEELKVVDQFYKRKPDFLRTDEDPILSDILEEEFRHQIQILREKQIRERNNDEVKPSEFFKHLMDLVKRYRMKLRGDKELAFENILINMMNEDYNAYYEYKKKHNFLDLEKKNKLKDTTILENFDQQAGQGQNQTTWKNRQYEVNDILYEENELQQIQHRQSNVHKGFSKLVHLMEDKLESSRAQNGKFMKYIQRIQKLKNVREQRLAKQRGYREPTSPSPSLKKAKKISEMSESASQSKGVNPLIYPQNELQFDFQHLVLSNPDLSVKKPGEQIETRFQTKRISVDQANMPLSQKNYPAKHQRNNNSQFQQDSRFFHSRKSIQDINLIGGEKFQFSDQSTRIDSNQNRQNIQRMQAKFIRSNVELPIRQTQQSQRVPRNAFSPKQSPINTTATDFYKRNLDQINKKLNFSCIISPELQPKIPILRSRQQSQYQSTQPQSSSYSEQRVKFQAQTPKVKDMKDRIKQHPIKEDSFRIQVRKDKEEISEKLKDIKKSIADFTVQFKEDPQQNFQNQYALKMFQEDIRFENIKNSIKIYDVIEHAKKPKQQKLLYFYHVNSRDEINAETKLIKNEVRQGITDPVRTAAIIELQNFIKKNVGNKKVMSRIAEESTHKMMVSSKNKRALNEIAALIESEFENKNNPRRDILSL</sequence>
<name>A0A078AR86_STYLE</name>
<feature type="region of interest" description="Disordered" evidence="1">
    <location>
        <begin position="577"/>
        <end position="606"/>
    </location>
</feature>
<feature type="compositionally biased region" description="Low complexity" evidence="1">
    <location>
        <begin position="577"/>
        <end position="595"/>
    </location>
</feature>
<organism evidence="2 3">
    <name type="scientific">Stylonychia lemnae</name>
    <name type="common">Ciliate</name>
    <dbReference type="NCBI Taxonomy" id="5949"/>
    <lineage>
        <taxon>Eukaryota</taxon>
        <taxon>Sar</taxon>
        <taxon>Alveolata</taxon>
        <taxon>Ciliophora</taxon>
        <taxon>Intramacronucleata</taxon>
        <taxon>Spirotrichea</taxon>
        <taxon>Stichotrichia</taxon>
        <taxon>Sporadotrichida</taxon>
        <taxon>Oxytrichidae</taxon>
        <taxon>Stylonychinae</taxon>
        <taxon>Stylonychia</taxon>
    </lineage>
</organism>
<evidence type="ECO:0000313" key="3">
    <source>
        <dbReference type="Proteomes" id="UP000039865"/>
    </source>
</evidence>
<dbReference type="AlphaFoldDB" id="A0A078AR86"/>
<reference evidence="2 3" key="1">
    <citation type="submission" date="2014-06" db="EMBL/GenBank/DDBJ databases">
        <authorList>
            <person name="Swart Estienne"/>
        </authorList>
    </citation>
    <scope>NUCLEOTIDE SEQUENCE [LARGE SCALE GENOMIC DNA]</scope>
    <source>
        <strain evidence="2 3">130c</strain>
    </source>
</reference>
<keyword evidence="3" id="KW-1185">Reference proteome</keyword>